<feature type="transmembrane region" description="Helical" evidence="1">
    <location>
        <begin position="46"/>
        <end position="67"/>
    </location>
</feature>
<dbReference type="EMBL" id="FONS01000018">
    <property type="protein sequence ID" value="SFF47334.1"/>
    <property type="molecule type" value="Genomic_DNA"/>
</dbReference>
<reference evidence="2 3" key="1">
    <citation type="submission" date="2016-10" db="EMBL/GenBank/DDBJ databases">
        <authorList>
            <person name="de Groot N.N."/>
        </authorList>
    </citation>
    <scope>NUCLEOTIDE SEQUENCE [LARGE SCALE GENOMIC DNA]</scope>
    <source>
        <strain evidence="2 3">ATCC 51969</strain>
    </source>
</reference>
<protein>
    <recommendedName>
        <fullName evidence="4">Cytochrome b561</fullName>
    </recommendedName>
</protein>
<dbReference type="Proteomes" id="UP000183129">
    <property type="component" value="Unassembled WGS sequence"/>
</dbReference>
<feature type="transmembrane region" description="Helical" evidence="1">
    <location>
        <begin position="87"/>
        <end position="105"/>
    </location>
</feature>
<evidence type="ECO:0000313" key="2">
    <source>
        <dbReference type="EMBL" id="SFF47334.1"/>
    </source>
</evidence>
<keyword evidence="1" id="KW-0472">Membrane</keyword>
<feature type="transmembrane region" description="Helical" evidence="1">
    <location>
        <begin position="14"/>
        <end position="34"/>
    </location>
</feature>
<evidence type="ECO:0000256" key="1">
    <source>
        <dbReference type="SAM" id="Phobius"/>
    </source>
</evidence>
<name>A0A1I2IYG8_9SPHI</name>
<dbReference type="STRING" id="34086.SAMN04488084_11826"/>
<accession>A0A1I2IYG8</accession>
<keyword evidence="1" id="KW-0812">Transmembrane</keyword>
<organism evidence="2 3">
    <name type="scientific">Pedobacter antarcticus</name>
    <dbReference type="NCBI Taxonomy" id="34086"/>
    <lineage>
        <taxon>Bacteria</taxon>
        <taxon>Pseudomonadati</taxon>
        <taxon>Bacteroidota</taxon>
        <taxon>Sphingobacteriia</taxon>
        <taxon>Sphingobacteriales</taxon>
        <taxon>Sphingobacteriaceae</taxon>
        <taxon>Pedobacter</taxon>
    </lineage>
</organism>
<keyword evidence="1" id="KW-1133">Transmembrane helix</keyword>
<proteinExistence type="predicted"/>
<evidence type="ECO:0008006" key="4">
    <source>
        <dbReference type="Google" id="ProtNLM"/>
    </source>
</evidence>
<feature type="transmembrane region" description="Helical" evidence="1">
    <location>
        <begin position="117"/>
        <end position="137"/>
    </location>
</feature>
<dbReference type="AlphaFoldDB" id="A0A1I2IYG8"/>
<sequence length="148" mass="16639">MGIYEILKSAHSGWRYLVIILLLVAFVNALIGYAGKKPYTEGNRKLNLFTLISAHIQLLLGLVLYFMHDWYRGDSAVAAQRYWKMEHIGMMVLAIVLITVGNSRAKKAATDLIKHRSVFMYFGLALLLITAAIFAMVKADPSRSLFGM</sequence>
<gene>
    <name evidence="2" type="ORF">SAMN03003324_04079</name>
</gene>
<evidence type="ECO:0000313" key="3">
    <source>
        <dbReference type="Proteomes" id="UP000183129"/>
    </source>
</evidence>